<dbReference type="RefSeq" id="WP_146284936.1">
    <property type="nucleotide sequence ID" value="NZ_BMLP01000001.1"/>
</dbReference>
<protein>
    <submittedName>
        <fullName evidence="2">Uncharacterized protein</fullName>
    </submittedName>
</protein>
<feature type="transmembrane region" description="Helical" evidence="1">
    <location>
        <begin position="37"/>
        <end position="61"/>
    </location>
</feature>
<feature type="transmembrane region" description="Helical" evidence="1">
    <location>
        <begin position="12"/>
        <end position="31"/>
    </location>
</feature>
<keyword evidence="1" id="KW-0472">Membrane</keyword>
<keyword evidence="1" id="KW-0812">Transmembrane</keyword>
<feature type="transmembrane region" description="Helical" evidence="1">
    <location>
        <begin position="73"/>
        <end position="98"/>
    </location>
</feature>
<dbReference type="Proteomes" id="UP000598196">
    <property type="component" value="Unassembled WGS sequence"/>
</dbReference>
<sequence>MGMRHASRLGLAYFAAIFGLGFLLGTVRTLLLEPRIGALPAVALELPVMLGAAWVICGRLVRGHDLTTGARAVMGGTAFAFLMLAELALALAFGQTLIQYLQSYATPAPQLGLAGQIVFGLLPLLRGRRA</sequence>
<keyword evidence="3" id="KW-1185">Reference proteome</keyword>
<name>A0A918DC22_9RHOB</name>
<evidence type="ECO:0000313" key="2">
    <source>
        <dbReference type="EMBL" id="GGO29523.1"/>
    </source>
</evidence>
<feature type="transmembrane region" description="Helical" evidence="1">
    <location>
        <begin position="104"/>
        <end position="125"/>
    </location>
</feature>
<proteinExistence type="predicted"/>
<dbReference type="AlphaFoldDB" id="A0A918DC22"/>
<organism evidence="2 3">
    <name type="scientific">Gemmobacter aquaticus</name>
    <dbReference type="NCBI Taxonomy" id="490185"/>
    <lineage>
        <taxon>Bacteria</taxon>
        <taxon>Pseudomonadati</taxon>
        <taxon>Pseudomonadota</taxon>
        <taxon>Alphaproteobacteria</taxon>
        <taxon>Rhodobacterales</taxon>
        <taxon>Paracoccaceae</taxon>
        <taxon>Gemmobacter</taxon>
    </lineage>
</organism>
<dbReference type="EMBL" id="BMLP01000001">
    <property type="protein sequence ID" value="GGO29523.1"/>
    <property type="molecule type" value="Genomic_DNA"/>
</dbReference>
<keyword evidence="1" id="KW-1133">Transmembrane helix</keyword>
<accession>A0A918DC22</accession>
<evidence type="ECO:0000313" key="3">
    <source>
        <dbReference type="Proteomes" id="UP000598196"/>
    </source>
</evidence>
<comment type="caution">
    <text evidence="2">The sequence shown here is derived from an EMBL/GenBank/DDBJ whole genome shotgun (WGS) entry which is preliminary data.</text>
</comment>
<gene>
    <name evidence="2" type="ORF">GCM10010991_13490</name>
</gene>
<evidence type="ECO:0000256" key="1">
    <source>
        <dbReference type="SAM" id="Phobius"/>
    </source>
</evidence>
<reference evidence="2 3" key="1">
    <citation type="journal article" date="2014" name="Int. J. Syst. Evol. Microbiol.">
        <title>Complete genome sequence of Corynebacterium casei LMG S-19264T (=DSM 44701T), isolated from a smear-ripened cheese.</title>
        <authorList>
            <consortium name="US DOE Joint Genome Institute (JGI-PGF)"/>
            <person name="Walter F."/>
            <person name="Albersmeier A."/>
            <person name="Kalinowski J."/>
            <person name="Ruckert C."/>
        </authorList>
    </citation>
    <scope>NUCLEOTIDE SEQUENCE [LARGE SCALE GENOMIC DNA]</scope>
    <source>
        <strain evidence="2 3">CGMCC 1.7029</strain>
    </source>
</reference>
<dbReference type="OrthoDB" id="7877055at2"/>